<protein>
    <submittedName>
        <fullName evidence="7">PJA2 ligase</fullName>
    </submittedName>
</protein>
<sequence length="667" mass="75343">MGQKACKLSWFKPSRQHRNSTSSRYGIRHDSISFSPSLNSQDSDEHQYNEDHRLKELEDAQNKNSLCSILLVEVSSRSLDEPLLENTGTGELISRRVVSQNFEVSESPFCPFSYGLEGDRMSEDKNGIAFVNTDCYEPDGSDEEEDDAQDKFSLARKEANVFPEIPDSMFSELEKSIVSFTNLQSQLSPLNHSVYIECCEAARPMPLMRYIRADSDLACLNIIFISAEHQAVLNSNSRGANRETQQIRNTVDVGIGSPTAIANELNISGGNTASGNSFELVVRPKIRKRNLLERENLPPCDDEEESGFWRRSEIAEVQQGSAEYALRNSKEEMSSSMLFHWRVYEDHQKNMEEYLRKNAAAGECKKVLDDSALCLEFEDCGKGFSVFYKDENRSERGDGERFTAATSNFTAPEGDQSSSDESWETALSSLECEPRVQSSGSDEEKENTDFCFQGGEQTLLEEEEIPQFDYCGEGESANDKENNPVSDVVDPEFFLFDGNNNSEDDSSVNEDLDVEWRYAFDSFLHEFQKFCSYCFTFYVRCQKYSWLSRNLVSAPLFQTTVEHFDSLGLLPEEISSAAKETIDNLPQIAVTSDHKGQYCTICWSEYTEDEIITELPCHHLFHRDCATLWLQESGTCPICRLVLEPVPPEAASASVSLLSDHDSAYSD</sequence>
<gene>
    <name evidence="7" type="primary">Pja2</name>
    <name evidence="7" type="ORF">CORCON_R10341</name>
</gene>
<proteinExistence type="predicted"/>
<reference evidence="7 8" key="1">
    <citation type="submission" date="2019-09" db="EMBL/GenBank/DDBJ databases">
        <title>Bird 10,000 Genomes (B10K) Project - Family phase.</title>
        <authorList>
            <person name="Zhang G."/>
        </authorList>
    </citation>
    <scope>NUCLEOTIDE SEQUENCE [LARGE SCALE GENOMIC DNA]</scope>
    <source>
        <strain evidence="7">B10K-DU-011-20</strain>
        <tissue evidence="7">Muscle</tissue>
    </source>
</reference>
<feature type="non-terminal residue" evidence="7">
    <location>
        <position position="1"/>
    </location>
</feature>
<evidence type="ECO:0000256" key="2">
    <source>
        <dbReference type="ARBA" id="ARBA00022771"/>
    </source>
</evidence>
<dbReference type="InterPro" id="IPR013083">
    <property type="entry name" value="Znf_RING/FYVE/PHD"/>
</dbReference>
<dbReference type="AlphaFoldDB" id="A0A7L0FY20"/>
<dbReference type="CDD" id="cd16465">
    <property type="entry name" value="RING-H2_PJA1_2"/>
    <property type="match status" value="1"/>
</dbReference>
<dbReference type="InterPro" id="IPR051834">
    <property type="entry name" value="RING_finger_E3_ligase"/>
</dbReference>
<keyword evidence="3" id="KW-0862">Zinc</keyword>
<dbReference type="PANTHER" id="PTHR45931">
    <property type="entry name" value="SI:CH211-59O9.10"/>
    <property type="match status" value="1"/>
</dbReference>
<evidence type="ECO:0000259" key="6">
    <source>
        <dbReference type="PROSITE" id="PS50089"/>
    </source>
</evidence>
<dbReference type="PROSITE" id="PS50089">
    <property type="entry name" value="ZF_RING_2"/>
    <property type="match status" value="1"/>
</dbReference>
<keyword evidence="8" id="KW-1185">Reference proteome</keyword>
<dbReference type="Gene3D" id="3.30.40.10">
    <property type="entry name" value="Zinc/RING finger domain, C3HC4 (zinc finger)"/>
    <property type="match status" value="1"/>
</dbReference>
<feature type="compositionally biased region" description="Polar residues" evidence="5">
    <location>
        <begin position="404"/>
        <end position="426"/>
    </location>
</feature>
<organism evidence="7 8">
    <name type="scientific">Corythaixoides concolor</name>
    <name type="common">Grey go-away-bird</name>
    <dbReference type="NCBI Taxonomy" id="103956"/>
    <lineage>
        <taxon>Eukaryota</taxon>
        <taxon>Metazoa</taxon>
        <taxon>Chordata</taxon>
        <taxon>Craniata</taxon>
        <taxon>Vertebrata</taxon>
        <taxon>Euteleostomi</taxon>
        <taxon>Archelosauria</taxon>
        <taxon>Archosauria</taxon>
        <taxon>Dinosauria</taxon>
        <taxon>Saurischia</taxon>
        <taxon>Theropoda</taxon>
        <taxon>Coelurosauria</taxon>
        <taxon>Aves</taxon>
        <taxon>Neognathae</taxon>
        <taxon>Neoaves</taxon>
        <taxon>Otidimorphae</taxon>
        <taxon>Musophagiformes</taxon>
        <taxon>Musophagidae</taxon>
        <taxon>Corythaixoides</taxon>
    </lineage>
</organism>
<comment type="caution">
    <text evidence="7">The sequence shown here is derived from an EMBL/GenBank/DDBJ whole genome shotgun (WGS) entry which is preliminary data.</text>
</comment>
<keyword evidence="2 4" id="KW-0863">Zinc-finger</keyword>
<dbReference type="GO" id="GO:0005634">
    <property type="term" value="C:nucleus"/>
    <property type="evidence" value="ECO:0007669"/>
    <property type="project" value="TreeGrafter"/>
</dbReference>
<evidence type="ECO:0000313" key="7">
    <source>
        <dbReference type="EMBL" id="NXJ99681.1"/>
    </source>
</evidence>
<dbReference type="PANTHER" id="PTHR45931:SF3">
    <property type="entry name" value="RING ZINC FINGER-CONTAINING PROTEIN"/>
    <property type="match status" value="1"/>
</dbReference>
<dbReference type="GO" id="GO:0016874">
    <property type="term" value="F:ligase activity"/>
    <property type="evidence" value="ECO:0007669"/>
    <property type="project" value="UniProtKB-KW"/>
</dbReference>
<dbReference type="Pfam" id="PF13639">
    <property type="entry name" value="zf-RING_2"/>
    <property type="match status" value="1"/>
</dbReference>
<feature type="region of interest" description="Disordered" evidence="5">
    <location>
        <begin position="395"/>
        <end position="426"/>
    </location>
</feature>
<evidence type="ECO:0000256" key="3">
    <source>
        <dbReference type="ARBA" id="ARBA00022833"/>
    </source>
</evidence>
<keyword evidence="1" id="KW-0479">Metal-binding</keyword>
<dbReference type="GO" id="GO:0006511">
    <property type="term" value="P:ubiquitin-dependent protein catabolic process"/>
    <property type="evidence" value="ECO:0007669"/>
    <property type="project" value="TreeGrafter"/>
</dbReference>
<name>A0A7L0FY20_CORCN</name>
<dbReference type="SMART" id="SM00184">
    <property type="entry name" value="RING"/>
    <property type="match status" value="1"/>
</dbReference>
<dbReference type="SUPFAM" id="SSF57850">
    <property type="entry name" value="RING/U-box"/>
    <property type="match status" value="1"/>
</dbReference>
<dbReference type="GO" id="GO:0008270">
    <property type="term" value="F:zinc ion binding"/>
    <property type="evidence" value="ECO:0007669"/>
    <property type="project" value="UniProtKB-KW"/>
</dbReference>
<evidence type="ECO:0000256" key="4">
    <source>
        <dbReference type="PROSITE-ProRule" id="PRU00175"/>
    </source>
</evidence>
<dbReference type="InterPro" id="IPR001841">
    <property type="entry name" value="Znf_RING"/>
</dbReference>
<dbReference type="EMBL" id="VXAM01001275">
    <property type="protein sequence ID" value="NXJ99681.1"/>
    <property type="molecule type" value="Genomic_DNA"/>
</dbReference>
<keyword evidence="7" id="KW-0436">Ligase</keyword>
<evidence type="ECO:0000256" key="1">
    <source>
        <dbReference type="ARBA" id="ARBA00022723"/>
    </source>
</evidence>
<dbReference type="OrthoDB" id="21204at2759"/>
<feature type="domain" description="RING-type" evidence="6">
    <location>
        <begin position="599"/>
        <end position="640"/>
    </location>
</feature>
<accession>A0A7L0FY20</accession>
<dbReference type="Proteomes" id="UP000526942">
    <property type="component" value="Unassembled WGS sequence"/>
</dbReference>
<dbReference type="GO" id="GO:0061630">
    <property type="term" value="F:ubiquitin protein ligase activity"/>
    <property type="evidence" value="ECO:0007669"/>
    <property type="project" value="TreeGrafter"/>
</dbReference>
<evidence type="ECO:0000313" key="8">
    <source>
        <dbReference type="Proteomes" id="UP000526942"/>
    </source>
</evidence>
<evidence type="ECO:0000256" key="5">
    <source>
        <dbReference type="SAM" id="MobiDB-lite"/>
    </source>
</evidence>
<feature type="non-terminal residue" evidence="7">
    <location>
        <position position="667"/>
    </location>
</feature>
<feature type="region of interest" description="Disordered" evidence="5">
    <location>
        <begin position="16"/>
        <end position="49"/>
    </location>
</feature>
<feature type="compositionally biased region" description="Polar residues" evidence="5">
    <location>
        <begin position="32"/>
        <end position="41"/>
    </location>
</feature>